<keyword evidence="2" id="KW-1185">Reference proteome</keyword>
<gene>
    <name evidence="1" type="ORF">J2736_005586</name>
</gene>
<sequence length="129" mass="14039">MTSQLRKSAGSYSQHSRDCKNCSLSCTYAPSCLRDCNFRRLGSSNRLAATASTLETAKIARSAARQHPAASEAAIFGVSAAQIGWQLQPARLRLQKLLAQLRVSTQLPPRLQFSTSRQLKSAGSYSQHA</sequence>
<dbReference type="RefSeq" id="WP_310501786.1">
    <property type="nucleotide sequence ID" value="NZ_JAVDSB010000015.1"/>
</dbReference>
<evidence type="ECO:0000313" key="2">
    <source>
        <dbReference type="Proteomes" id="UP001267290"/>
    </source>
</evidence>
<protein>
    <recommendedName>
        <fullName evidence="3">Transposase DDE domain-containing protein</fullName>
    </recommendedName>
</protein>
<organism evidence="1 2">
    <name type="scientific">Paenibacillus qinlingensis</name>
    <dbReference type="NCBI Taxonomy" id="1837343"/>
    <lineage>
        <taxon>Bacteria</taxon>
        <taxon>Bacillati</taxon>
        <taxon>Bacillota</taxon>
        <taxon>Bacilli</taxon>
        <taxon>Bacillales</taxon>
        <taxon>Paenibacillaceae</taxon>
        <taxon>Paenibacillus</taxon>
    </lineage>
</organism>
<reference evidence="1 2" key="1">
    <citation type="submission" date="2023-07" db="EMBL/GenBank/DDBJ databases">
        <title>Sorghum-associated microbial communities from plants grown in Nebraska, USA.</title>
        <authorList>
            <person name="Schachtman D."/>
        </authorList>
    </citation>
    <scope>NUCLEOTIDE SEQUENCE [LARGE SCALE GENOMIC DNA]</scope>
    <source>
        <strain evidence="1 2">CC258</strain>
    </source>
</reference>
<comment type="caution">
    <text evidence="1">The sequence shown here is derived from an EMBL/GenBank/DDBJ whole genome shotgun (WGS) entry which is preliminary data.</text>
</comment>
<name>A0ABU1P570_9BACL</name>
<evidence type="ECO:0000313" key="1">
    <source>
        <dbReference type="EMBL" id="MDR6554357.1"/>
    </source>
</evidence>
<dbReference type="Proteomes" id="UP001267290">
    <property type="component" value="Unassembled WGS sequence"/>
</dbReference>
<evidence type="ECO:0008006" key="3">
    <source>
        <dbReference type="Google" id="ProtNLM"/>
    </source>
</evidence>
<accession>A0ABU1P570</accession>
<dbReference type="EMBL" id="JAVDSB010000015">
    <property type="protein sequence ID" value="MDR6554357.1"/>
    <property type="molecule type" value="Genomic_DNA"/>
</dbReference>
<proteinExistence type="predicted"/>